<reference evidence="2" key="1">
    <citation type="submission" date="2010-03" db="EMBL/GenBank/DDBJ databases">
        <title>The complete chromosome of Tsukamurella paurometabola DSM 20162.</title>
        <authorList>
            <consortium name="US DOE Joint Genome Institute (JGI-PGF)"/>
            <person name="Lucas S."/>
            <person name="Copeland A."/>
            <person name="Lapidus A."/>
            <person name="Glavina del Rio T."/>
            <person name="Dalin E."/>
            <person name="Tice H."/>
            <person name="Bruce D."/>
            <person name="Goodwin L."/>
            <person name="Pitluck S."/>
            <person name="Kyrpides N."/>
            <person name="Mavromatis K."/>
            <person name="Ivanova N."/>
            <person name="Mikhailova N."/>
            <person name="Munk A.C."/>
            <person name="Brettin T."/>
            <person name="Detter J.C."/>
            <person name="Tapia R."/>
            <person name="Han C."/>
            <person name="Larimer F."/>
            <person name="Land M."/>
            <person name="Hauser L."/>
            <person name="Markowitz V."/>
            <person name="Cheng J.-F."/>
            <person name="Hugenholtz P."/>
            <person name="Woyke T."/>
            <person name="Wu D."/>
            <person name="Jando M."/>
            <person name="Brambilla E."/>
            <person name="Klenk H.-P."/>
            <person name="Eisen J.A."/>
        </authorList>
    </citation>
    <scope>NUCLEOTIDE SEQUENCE [LARGE SCALE GENOMIC DNA]</scope>
    <source>
        <strain evidence="2">ATCC 8368 / DSM 20162 / CCUG 35730 / CIP 100753 / JCM 10117 / KCTC 9821 / NBRC 16120 / NCIMB 702349 / NCTC 13040</strain>
    </source>
</reference>
<sequence>METIVVPTGDYAGRIGWRRNADTTGKHRINHNHHAAELYYQALERWHHTREQLRRQWRTQDLRAQYEDRIGSTYTDIDALLDGPHGPPLLETLLAEHDTDNTWRGAPPDALPDAA</sequence>
<gene>
    <name evidence="1" type="ordered locus">Tpau_2474</name>
</gene>
<name>D5UR90_TSUPD</name>
<keyword evidence="2" id="KW-1185">Reference proteome</keyword>
<dbReference type="EMBL" id="CP001966">
    <property type="protein sequence ID" value="ADG79079.1"/>
    <property type="molecule type" value="Genomic_DNA"/>
</dbReference>
<protein>
    <submittedName>
        <fullName evidence="1">Uncharacterized protein</fullName>
    </submittedName>
</protein>
<dbReference type="KEGG" id="tpr:Tpau_2474"/>
<dbReference type="STRING" id="521096.Tpau_2474"/>
<dbReference type="Proteomes" id="UP000001213">
    <property type="component" value="Chromosome"/>
</dbReference>
<dbReference type="HOGENOM" id="CLU_2107954_0_0_11"/>
<evidence type="ECO:0000313" key="1">
    <source>
        <dbReference type="EMBL" id="ADG79079.1"/>
    </source>
</evidence>
<dbReference type="AlphaFoldDB" id="D5UR90"/>
<accession>D5UR90</accession>
<proteinExistence type="predicted"/>
<organism evidence="1 2">
    <name type="scientific">Tsukamurella paurometabola (strain ATCC 8368 / DSM 20162 / CCUG 35730 / CIP 100753 / JCM 10117 / KCTC 9821 / NBRC 16120 / NCIMB 702349 / NCTC 13040)</name>
    <name type="common">Corynebacterium paurometabolum</name>
    <dbReference type="NCBI Taxonomy" id="521096"/>
    <lineage>
        <taxon>Bacteria</taxon>
        <taxon>Bacillati</taxon>
        <taxon>Actinomycetota</taxon>
        <taxon>Actinomycetes</taxon>
        <taxon>Mycobacteriales</taxon>
        <taxon>Tsukamurellaceae</taxon>
        <taxon>Tsukamurella</taxon>
    </lineage>
</organism>
<evidence type="ECO:0000313" key="2">
    <source>
        <dbReference type="Proteomes" id="UP000001213"/>
    </source>
</evidence>
<reference evidence="1 2" key="2">
    <citation type="journal article" date="2011" name="Stand. Genomic Sci.">
        <title>Complete genome sequence of Tsukamurella paurometabola type strain (no. 33).</title>
        <authorList>
            <person name="Munk A.C."/>
            <person name="Lapidus A."/>
            <person name="Lucas S."/>
            <person name="Nolan M."/>
            <person name="Tice H."/>
            <person name="Cheng J.F."/>
            <person name="Del Rio T.G."/>
            <person name="Goodwin L."/>
            <person name="Pitluck S."/>
            <person name="Liolios K."/>
            <person name="Huntemann M."/>
            <person name="Ivanova N."/>
            <person name="Mavromatis K."/>
            <person name="Mikhailova N."/>
            <person name="Pati A."/>
            <person name="Chen A."/>
            <person name="Palaniappan K."/>
            <person name="Tapia R."/>
            <person name="Han C."/>
            <person name="Land M."/>
            <person name="Hauser L."/>
            <person name="Chang Y.J."/>
            <person name="Jeffries C.D."/>
            <person name="Brettin T."/>
            <person name="Yasawong M."/>
            <person name="Brambilla E.M."/>
            <person name="Rohde M."/>
            <person name="Sikorski J."/>
            <person name="Goker M."/>
            <person name="Detter J.C."/>
            <person name="Woyke T."/>
            <person name="Bristow J."/>
            <person name="Eisen J.A."/>
            <person name="Markowitz V."/>
            <person name="Hugenholtz P."/>
            <person name="Kyrpides N.C."/>
            <person name="Klenk H.P."/>
        </authorList>
    </citation>
    <scope>NUCLEOTIDE SEQUENCE [LARGE SCALE GENOMIC DNA]</scope>
    <source>
        <strain evidence="2">ATCC 8368 / DSM 20162 / CCUG 35730 / CIP 100753 / JCM 10117 / KCTC 9821 / NBRC 16120 / NCIMB 702349 / NCTC 13040</strain>
    </source>
</reference>